<comment type="subunit">
    <text evidence="2">Homotrimer.</text>
</comment>
<keyword evidence="6 11" id="KW-0732">Signal</keyword>
<keyword evidence="5" id="KW-0812">Transmembrane</keyword>
<feature type="chain" id="PRO_5046001852" evidence="11">
    <location>
        <begin position="24"/>
        <end position="342"/>
    </location>
</feature>
<dbReference type="Pfam" id="PF13609">
    <property type="entry name" value="Porin_4"/>
    <property type="match status" value="1"/>
</dbReference>
<dbReference type="Gene3D" id="2.40.160.10">
    <property type="entry name" value="Porin"/>
    <property type="match status" value="1"/>
</dbReference>
<evidence type="ECO:0000256" key="11">
    <source>
        <dbReference type="SAM" id="SignalP"/>
    </source>
</evidence>
<reference evidence="13 14" key="1">
    <citation type="submission" date="2023-06" db="EMBL/GenBank/DDBJ databases">
        <title>Alkalimonas sp., MEB004 an alkaliphilic bacterium isolated from Lonar Lake, India.</title>
        <authorList>
            <person name="Joshi A."/>
            <person name="Thite S."/>
        </authorList>
    </citation>
    <scope>NUCLEOTIDE SEQUENCE [LARGE SCALE GENOMIC DNA]</scope>
    <source>
        <strain evidence="13 14">MEB004</strain>
    </source>
</reference>
<dbReference type="Proteomes" id="UP001339167">
    <property type="component" value="Unassembled WGS sequence"/>
</dbReference>
<dbReference type="InterPro" id="IPR001702">
    <property type="entry name" value="Porin_Gram-ve"/>
</dbReference>
<dbReference type="PRINTS" id="PR00182">
    <property type="entry name" value="ECOLNEIPORIN"/>
</dbReference>
<keyword evidence="14" id="KW-1185">Reference proteome</keyword>
<evidence type="ECO:0000256" key="6">
    <source>
        <dbReference type="ARBA" id="ARBA00022729"/>
    </source>
</evidence>
<keyword evidence="4" id="KW-1134">Transmembrane beta strand</keyword>
<keyword evidence="7" id="KW-0406">Ion transport</keyword>
<proteinExistence type="predicted"/>
<evidence type="ECO:0000313" key="14">
    <source>
        <dbReference type="Proteomes" id="UP001339167"/>
    </source>
</evidence>
<keyword evidence="8" id="KW-0626">Porin</keyword>
<dbReference type="EMBL" id="JAUGZK010000002">
    <property type="protein sequence ID" value="MEE2023237.1"/>
    <property type="molecule type" value="Genomic_DNA"/>
</dbReference>
<evidence type="ECO:0000256" key="3">
    <source>
        <dbReference type="ARBA" id="ARBA00022448"/>
    </source>
</evidence>
<dbReference type="InterPro" id="IPR002299">
    <property type="entry name" value="Porin_Neis"/>
</dbReference>
<evidence type="ECO:0000259" key="12">
    <source>
        <dbReference type="Pfam" id="PF13609"/>
    </source>
</evidence>
<protein>
    <submittedName>
        <fullName evidence="13">Porin</fullName>
    </submittedName>
</protein>
<dbReference type="InterPro" id="IPR050298">
    <property type="entry name" value="Gram-neg_bact_OMP"/>
</dbReference>
<keyword evidence="3" id="KW-0813">Transport</keyword>
<evidence type="ECO:0000256" key="10">
    <source>
        <dbReference type="ARBA" id="ARBA00023237"/>
    </source>
</evidence>
<keyword evidence="9" id="KW-0472">Membrane</keyword>
<evidence type="ECO:0000256" key="1">
    <source>
        <dbReference type="ARBA" id="ARBA00004571"/>
    </source>
</evidence>
<evidence type="ECO:0000256" key="4">
    <source>
        <dbReference type="ARBA" id="ARBA00022452"/>
    </source>
</evidence>
<organism evidence="13 14">
    <name type="scientific">Alkalimonas mucilaginosa</name>
    <dbReference type="NCBI Taxonomy" id="3057676"/>
    <lineage>
        <taxon>Bacteria</taxon>
        <taxon>Pseudomonadati</taxon>
        <taxon>Pseudomonadota</taxon>
        <taxon>Gammaproteobacteria</taxon>
        <taxon>Alkalimonas</taxon>
    </lineage>
</organism>
<evidence type="ECO:0000313" key="13">
    <source>
        <dbReference type="EMBL" id="MEE2023237.1"/>
    </source>
</evidence>
<dbReference type="PRINTS" id="PR00184">
    <property type="entry name" value="NEISSPPORIN"/>
</dbReference>
<dbReference type="RefSeq" id="WP_330086593.1">
    <property type="nucleotide sequence ID" value="NZ_JAUGZK010000002.1"/>
</dbReference>
<dbReference type="PANTHER" id="PTHR34501:SF9">
    <property type="entry name" value="MAJOR OUTER MEMBRANE PROTEIN P.IA"/>
    <property type="match status" value="1"/>
</dbReference>
<dbReference type="SUPFAM" id="SSF56935">
    <property type="entry name" value="Porins"/>
    <property type="match status" value="1"/>
</dbReference>
<evidence type="ECO:0000256" key="9">
    <source>
        <dbReference type="ARBA" id="ARBA00023136"/>
    </source>
</evidence>
<evidence type="ECO:0000256" key="7">
    <source>
        <dbReference type="ARBA" id="ARBA00023065"/>
    </source>
</evidence>
<keyword evidence="10" id="KW-0998">Cell outer membrane</keyword>
<dbReference type="InterPro" id="IPR033900">
    <property type="entry name" value="Gram_neg_porin_domain"/>
</dbReference>
<comment type="caution">
    <text evidence="13">The sequence shown here is derived from an EMBL/GenBank/DDBJ whole genome shotgun (WGS) entry which is preliminary data.</text>
</comment>
<evidence type="ECO:0000256" key="5">
    <source>
        <dbReference type="ARBA" id="ARBA00022692"/>
    </source>
</evidence>
<evidence type="ECO:0000256" key="8">
    <source>
        <dbReference type="ARBA" id="ARBA00023114"/>
    </source>
</evidence>
<comment type="subcellular location">
    <subcellularLocation>
        <location evidence="1">Cell outer membrane</location>
        <topology evidence="1">Multi-pass membrane protein</topology>
    </subcellularLocation>
</comment>
<accession>A0ABU7JC13</accession>
<dbReference type="InterPro" id="IPR023614">
    <property type="entry name" value="Porin_dom_sf"/>
</dbReference>
<sequence>MKTIKTSLLAAAVVSAFAMPAMASDINVKISGRAHLSLDHLDNGVDSGLNVSSNSSRLRFAASTEVAEGLTAVMQLEQNIRFDEGNGSFATRDSFLGLRGDFGLVRVGFFDTPLKVVRGRTDMFGDRVGDARNITNVPTGAAGANFDNRFRNGVHYRSPAMNGFTFDLQYTPHNNTGSTVENERESYSTSLTYNANGLYAAAAYESYENAAGDNPNALRLGVSYDVSKEFKVAALYQAARNLENGNRNVWGVGASYKIEDYTLRGQFYQAGKNDLADSGANMIAVGVDRNFGRALTMYAVYGLTSNDDAAAFTIASGGRDTRLTPIAGENSAGFSLGMIYNF</sequence>
<dbReference type="CDD" id="cd00342">
    <property type="entry name" value="gram_neg_porins"/>
    <property type="match status" value="1"/>
</dbReference>
<feature type="domain" description="Porin" evidence="12">
    <location>
        <begin position="10"/>
        <end position="308"/>
    </location>
</feature>
<gene>
    <name evidence="13" type="ORF">QWF21_03190</name>
</gene>
<dbReference type="PANTHER" id="PTHR34501">
    <property type="entry name" value="PROTEIN YDDL-RELATED"/>
    <property type="match status" value="1"/>
</dbReference>
<evidence type="ECO:0000256" key="2">
    <source>
        <dbReference type="ARBA" id="ARBA00011233"/>
    </source>
</evidence>
<feature type="signal peptide" evidence="11">
    <location>
        <begin position="1"/>
        <end position="23"/>
    </location>
</feature>
<name>A0ABU7JC13_9GAMM</name>